<dbReference type="Gene3D" id="2.30.29.30">
    <property type="entry name" value="Pleckstrin-homology domain (PH domain)/Phosphotyrosine-binding domain (PTB)"/>
    <property type="match status" value="1"/>
</dbReference>
<feature type="compositionally biased region" description="Low complexity" evidence="1">
    <location>
        <begin position="127"/>
        <end position="137"/>
    </location>
</feature>
<dbReference type="SUPFAM" id="SSF50729">
    <property type="entry name" value="PH domain-like"/>
    <property type="match status" value="1"/>
</dbReference>
<feature type="domain" description="RanBD1" evidence="2">
    <location>
        <begin position="300"/>
        <end position="429"/>
    </location>
</feature>
<dbReference type="AlphaFoldDB" id="A0A409WMU5"/>
<feature type="compositionally biased region" description="Basic and acidic residues" evidence="1">
    <location>
        <begin position="105"/>
        <end position="114"/>
    </location>
</feature>
<evidence type="ECO:0000313" key="4">
    <source>
        <dbReference type="Proteomes" id="UP000283269"/>
    </source>
</evidence>
<protein>
    <recommendedName>
        <fullName evidence="2">RanBD1 domain-containing protein</fullName>
    </recommendedName>
</protein>
<feature type="compositionally biased region" description="Pro residues" evidence="1">
    <location>
        <begin position="176"/>
        <end position="186"/>
    </location>
</feature>
<feature type="compositionally biased region" description="Polar residues" evidence="1">
    <location>
        <begin position="29"/>
        <end position="45"/>
    </location>
</feature>
<feature type="compositionally biased region" description="Low complexity" evidence="1">
    <location>
        <begin position="187"/>
        <end position="210"/>
    </location>
</feature>
<feature type="compositionally biased region" description="Basic and acidic residues" evidence="1">
    <location>
        <begin position="47"/>
        <end position="57"/>
    </location>
</feature>
<comment type="caution">
    <text evidence="3">The sequence shown here is derived from an EMBL/GenBank/DDBJ whole genome shotgun (WGS) entry which is preliminary data.</text>
</comment>
<dbReference type="Pfam" id="PF00638">
    <property type="entry name" value="Ran_BP1"/>
    <property type="match status" value="1"/>
</dbReference>
<dbReference type="OrthoDB" id="2357150at2759"/>
<proteinExistence type="predicted"/>
<sequence length="444" mass="48586">MFPVSDFNFVVAGIATFAATVGYACSRRLSTSPSYTPSEEVSQHSFAGDRRTEEKDTIISPHSSPDEPRMNSEPELSTIRLETESTVSISTSSPTRRDSLKRKIPHDGFDEPEKNLANIYPNKRSRTPSSDSGSSTPVVAPSVTADMTVPLTSSEDVEILDKPSVLQEPVSIPTPASEPPRSPSPAPEQQSPKQPSLAPTPASPLPVFISTPPPPIVPHEVTPRPITPKPFSSPSGGFAAFAGSTSPFAVINKPKQSTFKPAKSIWSTSDLTTHQNEEEKVALAAAFVAETENHAIGEAKATPLHPTEKYTHVTGEEEEDVELEQRGVKLYTKRGNKAFSEGVVGHVKLLSNRSTLEERILFRRDPLWKVSMNIRVKPAVRCTYVPEENVLRLILKETTEKTDEAEEKQEVVIYALKPGRSCPKQDFKDFAQALMKSTHLKASP</sequence>
<dbReference type="PROSITE" id="PS50196">
    <property type="entry name" value="RANBD1"/>
    <property type="match status" value="1"/>
</dbReference>
<dbReference type="InParanoid" id="A0A409WMU5"/>
<dbReference type="InterPro" id="IPR000156">
    <property type="entry name" value="Ran_bind_dom"/>
</dbReference>
<dbReference type="EMBL" id="NHYD01003360">
    <property type="protein sequence ID" value="PPQ79821.1"/>
    <property type="molecule type" value="Genomic_DNA"/>
</dbReference>
<name>A0A409WMU5_PSICY</name>
<keyword evidence="4" id="KW-1185">Reference proteome</keyword>
<evidence type="ECO:0000259" key="2">
    <source>
        <dbReference type="PROSITE" id="PS50196"/>
    </source>
</evidence>
<reference evidence="3 4" key="1">
    <citation type="journal article" date="2018" name="Evol. Lett.">
        <title>Horizontal gene cluster transfer increased hallucinogenic mushroom diversity.</title>
        <authorList>
            <person name="Reynolds H.T."/>
            <person name="Vijayakumar V."/>
            <person name="Gluck-Thaler E."/>
            <person name="Korotkin H.B."/>
            <person name="Matheny P.B."/>
            <person name="Slot J.C."/>
        </authorList>
    </citation>
    <scope>NUCLEOTIDE SEQUENCE [LARGE SCALE GENOMIC DNA]</scope>
    <source>
        <strain evidence="3 4">2631</strain>
    </source>
</reference>
<evidence type="ECO:0000313" key="3">
    <source>
        <dbReference type="EMBL" id="PPQ79821.1"/>
    </source>
</evidence>
<dbReference type="STRING" id="93625.A0A409WMU5"/>
<dbReference type="Proteomes" id="UP000283269">
    <property type="component" value="Unassembled WGS sequence"/>
</dbReference>
<feature type="compositionally biased region" description="Low complexity" evidence="1">
    <location>
        <begin position="84"/>
        <end position="94"/>
    </location>
</feature>
<organism evidence="3 4">
    <name type="scientific">Psilocybe cyanescens</name>
    <dbReference type="NCBI Taxonomy" id="93625"/>
    <lineage>
        <taxon>Eukaryota</taxon>
        <taxon>Fungi</taxon>
        <taxon>Dikarya</taxon>
        <taxon>Basidiomycota</taxon>
        <taxon>Agaricomycotina</taxon>
        <taxon>Agaricomycetes</taxon>
        <taxon>Agaricomycetidae</taxon>
        <taxon>Agaricales</taxon>
        <taxon>Agaricineae</taxon>
        <taxon>Strophariaceae</taxon>
        <taxon>Psilocybe</taxon>
    </lineage>
</organism>
<gene>
    <name evidence="3" type="ORF">CVT25_002975</name>
</gene>
<accession>A0A409WMU5</accession>
<feature type="region of interest" description="Disordered" evidence="1">
    <location>
        <begin position="29"/>
        <end position="211"/>
    </location>
</feature>
<evidence type="ECO:0000256" key="1">
    <source>
        <dbReference type="SAM" id="MobiDB-lite"/>
    </source>
</evidence>
<dbReference type="SMART" id="SM00160">
    <property type="entry name" value="RanBD"/>
    <property type="match status" value="1"/>
</dbReference>
<dbReference type="InterPro" id="IPR011993">
    <property type="entry name" value="PH-like_dom_sf"/>
</dbReference>